<gene>
    <name evidence="5" type="ORF">M9978_16920</name>
</gene>
<evidence type="ECO:0000313" key="5">
    <source>
        <dbReference type="EMBL" id="MCP3732107.1"/>
    </source>
</evidence>
<dbReference type="InterPro" id="IPR000524">
    <property type="entry name" value="Tscrpt_reg_HTH_GntR"/>
</dbReference>
<dbReference type="InterPro" id="IPR008920">
    <property type="entry name" value="TF_FadR/GntR_C"/>
</dbReference>
<keyword evidence="1" id="KW-0805">Transcription regulation</keyword>
<dbReference type="SMART" id="SM00895">
    <property type="entry name" value="FCD"/>
    <property type="match status" value="1"/>
</dbReference>
<evidence type="ECO:0000256" key="2">
    <source>
        <dbReference type="ARBA" id="ARBA00023125"/>
    </source>
</evidence>
<sequence>MTQVSPMSEHLVLNARITVGRDEADAGMTPFEGVYRSILRALYEGRYVPGQRLAAPDLMREFDVGRGTIREVLQRLASTGAVTIQPHKGAQVRRLSRTEVTGVLEVVEVLLGLAARGAATAVASTAIRDGLGARYAEMCRIAAEVDFNRFLAARESYYRFLVAASDNHELRRVFPDIQVQIMRVQLRSFDRAADSTVMGDYTELHAAVLSGEPTLAEQAGRTHVRKTMDRVYALPDRAFEPDPAPLPSGDAYL</sequence>
<dbReference type="PANTHER" id="PTHR43537:SF5">
    <property type="entry name" value="UXU OPERON TRANSCRIPTIONAL REGULATOR"/>
    <property type="match status" value="1"/>
</dbReference>
<feature type="domain" description="HTH gntR-type" evidence="4">
    <location>
        <begin position="28"/>
        <end position="95"/>
    </location>
</feature>
<dbReference type="SMART" id="SM00345">
    <property type="entry name" value="HTH_GNTR"/>
    <property type="match status" value="1"/>
</dbReference>
<protein>
    <submittedName>
        <fullName evidence="5">GntR family transcriptional regulator</fullName>
    </submittedName>
</protein>
<dbReference type="GO" id="GO:0003677">
    <property type="term" value="F:DNA binding"/>
    <property type="evidence" value="ECO:0007669"/>
    <property type="project" value="UniProtKB-KW"/>
</dbReference>
<dbReference type="SUPFAM" id="SSF46785">
    <property type="entry name" value="Winged helix' DNA-binding domain"/>
    <property type="match status" value="1"/>
</dbReference>
<evidence type="ECO:0000313" key="6">
    <source>
        <dbReference type="Proteomes" id="UP001139451"/>
    </source>
</evidence>
<keyword evidence="2" id="KW-0238">DNA-binding</keyword>
<keyword evidence="6" id="KW-1185">Reference proteome</keyword>
<dbReference type="Proteomes" id="UP001139451">
    <property type="component" value="Unassembled WGS sequence"/>
</dbReference>
<dbReference type="EMBL" id="JAMLDX010000015">
    <property type="protein sequence ID" value="MCP3732107.1"/>
    <property type="molecule type" value="Genomic_DNA"/>
</dbReference>
<keyword evidence="3" id="KW-0804">Transcription</keyword>
<dbReference type="InterPro" id="IPR036388">
    <property type="entry name" value="WH-like_DNA-bd_sf"/>
</dbReference>
<evidence type="ECO:0000256" key="3">
    <source>
        <dbReference type="ARBA" id="ARBA00023163"/>
    </source>
</evidence>
<organism evidence="5 6">
    <name type="scientific">Sphingomonas tagetis</name>
    <dbReference type="NCBI Taxonomy" id="2949092"/>
    <lineage>
        <taxon>Bacteria</taxon>
        <taxon>Pseudomonadati</taxon>
        <taxon>Pseudomonadota</taxon>
        <taxon>Alphaproteobacteria</taxon>
        <taxon>Sphingomonadales</taxon>
        <taxon>Sphingomonadaceae</taxon>
        <taxon>Sphingomonas</taxon>
    </lineage>
</organism>
<reference evidence="5" key="1">
    <citation type="submission" date="2022-05" db="EMBL/GenBank/DDBJ databases">
        <title>Sphingomonas sp. strain MG17 Genome sequencing and assembly.</title>
        <authorList>
            <person name="Kim I."/>
        </authorList>
    </citation>
    <scope>NUCLEOTIDE SEQUENCE</scope>
    <source>
        <strain evidence="5">MG17</strain>
    </source>
</reference>
<dbReference type="PROSITE" id="PS50949">
    <property type="entry name" value="HTH_GNTR"/>
    <property type="match status" value="1"/>
</dbReference>
<dbReference type="Pfam" id="PF00392">
    <property type="entry name" value="GntR"/>
    <property type="match status" value="1"/>
</dbReference>
<dbReference type="GO" id="GO:0003700">
    <property type="term" value="F:DNA-binding transcription factor activity"/>
    <property type="evidence" value="ECO:0007669"/>
    <property type="project" value="InterPro"/>
</dbReference>
<dbReference type="InterPro" id="IPR036390">
    <property type="entry name" value="WH_DNA-bd_sf"/>
</dbReference>
<evidence type="ECO:0000259" key="4">
    <source>
        <dbReference type="PROSITE" id="PS50949"/>
    </source>
</evidence>
<dbReference type="AlphaFoldDB" id="A0A9X2HL29"/>
<accession>A0A9X2HL29</accession>
<dbReference type="SUPFAM" id="SSF48008">
    <property type="entry name" value="GntR ligand-binding domain-like"/>
    <property type="match status" value="1"/>
</dbReference>
<comment type="caution">
    <text evidence="5">The sequence shown here is derived from an EMBL/GenBank/DDBJ whole genome shotgun (WGS) entry which is preliminary data.</text>
</comment>
<dbReference type="InterPro" id="IPR011711">
    <property type="entry name" value="GntR_C"/>
</dbReference>
<evidence type="ECO:0000256" key="1">
    <source>
        <dbReference type="ARBA" id="ARBA00023015"/>
    </source>
</evidence>
<dbReference type="Pfam" id="PF07729">
    <property type="entry name" value="FCD"/>
    <property type="match status" value="1"/>
</dbReference>
<dbReference type="Gene3D" id="1.10.10.10">
    <property type="entry name" value="Winged helix-like DNA-binding domain superfamily/Winged helix DNA-binding domain"/>
    <property type="match status" value="1"/>
</dbReference>
<dbReference type="PANTHER" id="PTHR43537">
    <property type="entry name" value="TRANSCRIPTIONAL REGULATOR, GNTR FAMILY"/>
    <property type="match status" value="1"/>
</dbReference>
<dbReference type="Gene3D" id="1.20.120.530">
    <property type="entry name" value="GntR ligand-binding domain-like"/>
    <property type="match status" value="1"/>
</dbReference>
<name>A0A9X2HL29_9SPHN</name>
<proteinExistence type="predicted"/>